<sequence length="383" mass="43461">MTDAAIPVTQSAVERFTDRYLRSLGCEIERQDERWAVNVPNGLDSELLSGGVTLICSDDADDGDLEPLHPESSFFQQLISEASEQTPTGRIAIGANDVEIQAPEWLQESDVEIRSVDFAPYYDRTAIVVLFQVGIETVSEYQTELLRTVAVDAQSEEILPTLEETFLEITSLDNETASSKQAKVETTEVRPLLDIAREQLIDRIGETVDDVHQNASRAADAEVEEYRQMQQQRIEELEEKDSRLASRIEELSGRTNSDEEDERLEALKKRKELKAERQEVDAELTDLRRRRDQGFPERQREIRERHALEIRLEPLTLTEVEYERGEIEFELTSEDSTHVVTLGYGSGVGVTEEVSCHACGRTFDRQNILYCLNNGLQCETCGN</sequence>
<evidence type="ECO:0008006" key="4">
    <source>
        <dbReference type="Google" id="ProtNLM"/>
    </source>
</evidence>
<proteinExistence type="predicted"/>
<dbReference type="RefSeq" id="WP_336349852.1">
    <property type="nucleotide sequence ID" value="NZ_JAZAQL010000002.1"/>
</dbReference>
<evidence type="ECO:0000256" key="1">
    <source>
        <dbReference type="SAM" id="Coils"/>
    </source>
</evidence>
<reference evidence="2 3" key="1">
    <citation type="journal article" date="2019" name="Int. J. Syst. Evol. Microbiol.">
        <title>The Global Catalogue of Microorganisms (GCM) 10K type strain sequencing project: providing services to taxonomists for standard genome sequencing and annotation.</title>
        <authorList>
            <consortium name="The Broad Institute Genomics Platform"/>
            <consortium name="The Broad Institute Genome Sequencing Center for Infectious Disease"/>
            <person name="Wu L."/>
            <person name="Ma J."/>
        </authorList>
    </citation>
    <scope>NUCLEOTIDE SEQUENCE [LARGE SCALE GENOMIC DNA]</scope>
    <source>
        <strain evidence="2 3">GX26</strain>
    </source>
</reference>
<evidence type="ECO:0000313" key="3">
    <source>
        <dbReference type="Proteomes" id="UP001596395"/>
    </source>
</evidence>
<comment type="caution">
    <text evidence="2">The sequence shown here is derived from an EMBL/GenBank/DDBJ whole genome shotgun (WGS) entry which is preliminary data.</text>
</comment>
<accession>A0ABD5VBB3</accession>
<keyword evidence="3" id="KW-1185">Reference proteome</keyword>
<gene>
    <name evidence="2" type="ORF">ACFQGB_08340</name>
</gene>
<dbReference type="AlphaFoldDB" id="A0ABD5VBB3"/>
<keyword evidence="1" id="KW-0175">Coiled coil</keyword>
<feature type="coiled-coil region" evidence="1">
    <location>
        <begin position="212"/>
        <end position="290"/>
    </location>
</feature>
<name>A0ABD5VBB3_9EURY</name>
<dbReference type="EMBL" id="JBHSXN010000002">
    <property type="protein sequence ID" value="MFC6952870.1"/>
    <property type="molecule type" value="Genomic_DNA"/>
</dbReference>
<protein>
    <recommendedName>
        <fullName evidence="4">Halobacterial output domain-containing protein</fullName>
    </recommendedName>
</protein>
<organism evidence="2 3">
    <name type="scientific">Halorubellus litoreus</name>
    <dbReference type="NCBI Taxonomy" id="755308"/>
    <lineage>
        <taxon>Archaea</taxon>
        <taxon>Methanobacteriati</taxon>
        <taxon>Methanobacteriota</taxon>
        <taxon>Stenosarchaea group</taxon>
        <taxon>Halobacteria</taxon>
        <taxon>Halobacteriales</taxon>
        <taxon>Halorubellaceae</taxon>
        <taxon>Halorubellus</taxon>
    </lineage>
</organism>
<dbReference type="Proteomes" id="UP001596395">
    <property type="component" value="Unassembled WGS sequence"/>
</dbReference>
<evidence type="ECO:0000313" key="2">
    <source>
        <dbReference type="EMBL" id="MFC6952870.1"/>
    </source>
</evidence>